<keyword evidence="1" id="KW-0812">Transmembrane</keyword>
<evidence type="ECO:0000313" key="3">
    <source>
        <dbReference type="Proteomes" id="UP000187280"/>
    </source>
</evidence>
<feature type="transmembrane region" description="Helical" evidence="1">
    <location>
        <begin position="94"/>
        <end position="118"/>
    </location>
</feature>
<reference evidence="2 3" key="1">
    <citation type="submission" date="2016-10" db="EMBL/GenBank/DDBJ databases">
        <authorList>
            <person name="de Groot N.N."/>
        </authorList>
    </citation>
    <scope>NUCLEOTIDE SEQUENCE [LARGE SCALE GENOMIC DNA]</scope>
    <source>
        <strain evidence="2 3">ATCC 29281</strain>
    </source>
</reference>
<accession>A0A1H4BNU0</accession>
<dbReference type="Proteomes" id="UP000187280">
    <property type="component" value="Unassembled WGS sequence"/>
</dbReference>
<dbReference type="EMBL" id="FNQS01000005">
    <property type="protein sequence ID" value="SEA49734.1"/>
    <property type="molecule type" value="Genomic_DNA"/>
</dbReference>
<dbReference type="InterPro" id="IPR020368">
    <property type="entry name" value="Uncharacterised_YbjM"/>
</dbReference>
<evidence type="ECO:0000256" key="1">
    <source>
        <dbReference type="SAM" id="Phobius"/>
    </source>
</evidence>
<keyword evidence="1" id="KW-0472">Membrane</keyword>
<evidence type="ECO:0000313" key="2">
    <source>
        <dbReference type="EMBL" id="SEA49734.1"/>
    </source>
</evidence>
<dbReference type="GO" id="GO:0016020">
    <property type="term" value="C:membrane"/>
    <property type="evidence" value="ECO:0007669"/>
    <property type="project" value="InterPro"/>
</dbReference>
<keyword evidence="3" id="KW-1185">Reference proteome</keyword>
<dbReference type="Pfam" id="PF11045">
    <property type="entry name" value="YbjM"/>
    <property type="match status" value="1"/>
</dbReference>
<protein>
    <submittedName>
        <fullName evidence="2">Putative inner membrane protein</fullName>
    </submittedName>
</protein>
<dbReference type="AlphaFoldDB" id="A0A1H4BNU0"/>
<gene>
    <name evidence="2" type="ORF">SAMN02982996_01759</name>
</gene>
<organism evidence="2 3">
    <name type="scientific">Lonsdalea quercina</name>
    <dbReference type="NCBI Taxonomy" id="71657"/>
    <lineage>
        <taxon>Bacteria</taxon>
        <taxon>Pseudomonadati</taxon>
        <taxon>Pseudomonadota</taxon>
        <taxon>Gammaproteobacteria</taxon>
        <taxon>Enterobacterales</taxon>
        <taxon>Pectobacteriaceae</taxon>
        <taxon>Lonsdalea</taxon>
    </lineage>
</organism>
<dbReference type="GeneID" id="97764637"/>
<proteinExistence type="predicted"/>
<sequence>MANNKGWIGIISCLVLFTLVFLSQKMMSFKVTTVQGSNGEPGMLLFLLPGMISSYLTGCDRMRYTLIGSLIAVPLCLWLLRSGHASCGSFWQDLAYVVVSVFWTLLGGLLVLFLRAVVRHFFHK</sequence>
<feature type="transmembrane region" description="Helical" evidence="1">
    <location>
        <begin position="6"/>
        <end position="22"/>
    </location>
</feature>
<feature type="transmembrane region" description="Helical" evidence="1">
    <location>
        <begin position="64"/>
        <end position="82"/>
    </location>
</feature>
<keyword evidence="1" id="KW-1133">Transmembrane helix</keyword>
<name>A0A1H4BNU0_9GAMM</name>
<dbReference type="RefSeq" id="WP_026743424.1">
    <property type="nucleotide sequence ID" value="NZ_FNQS01000005.1"/>
</dbReference>